<evidence type="ECO:0000256" key="3">
    <source>
        <dbReference type="ARBA" id="ARBA00022525"/>
    </source>
</evidence>
<protein>
    <recommendedName>
        <fullName evidence="6">Expansin</fullName>
    </recommendedName>
</protein>
<dbReference type="PRINTS" id="PR01226">
    <property type="entry name" value="EXPANSIN"/>
</dbReference>
<feature type="region of interest" description="Disordered" evidence="7">
    <location>
        <begin position="1"/>
        <end position="21"/>
    </location>
</feature>
<evidence type="ECO:0000259" key="9">
    <source>
        <dbReference type="PROSITE" id="PS50843"/>
    </source>
</evidence>
<evidence type="ECO:0000256" key="1">
    <source>
        <dbReference type="ARBA" id="ARBA00005392"/>
    </source>
</evidence>
<dbReference type="CDD" id="cd22274">
    <property type="entry name" value="DPBB_EXPA_N"/>
    <property type="match status" value="1"/>
</dbReference>
<comment type="function">
    <text evidence="6">Causes loosening and extension of plant cell walls by disrupting non-covalent bonding between cellulose microfibrils and matrix glucans. No enzymatic activity has been found.</text>
</comment>
<dbReference type="InterPro" id="IPR007118">
    <property type="entry name" value="Expan_Lol_pI"/>
</dbReference>
<evidence type="ECO:0000256" key="6">
    <source>
        <dbReference type="RuleBase" id="RU365023"/>
    </source>
</evidence>
<name>A0A176WJZ7_MARPO</name>
<dbReference type="PROSITE" id="PS50843">
    <property type="entry name" value="EXPANSIN_CBD"/>
    <property type="match status" value="1"/>
</dbReference>
<dbReference type="PROSITE" id="PS50842">
    <property type="entry name" value="EXPANSIN_EG45"/>
    <property type="match status" value="1"/>
</dbReference>
<keyword evidence="5" id="KW-0472">Membrane</keyword>
<sequence length="378" mass="40809">MRRPPFFEGGDEGWSEPSPTTNYVAQHDRMADRTVGPVTVTVTSKGRRRPQKNAVRDRTKTRDGVATSFAGPSPFPFRHADMRFDGVDGRPPASSSVVGRRWRWRWRSRMGSVNVAIPAQALHHLVRSLVLSFLIFGTSTALVSAASAWAVTDWADAHATFYGGQDASGTMGGACGYGNLYSTAYGTASTALSNALFNNGLSCGACFQIMCKLDGSKYCYTGGKSITVTATNACPPGSEGGWCDPPKAHFDLSYPMFQQLAEPVGGVIPVQYKRVSCQKNGGIRFTINGNAWFDLVLVTNVGGGGDIAKLEMKGASTDWCPMSQNWGQNWQASGHPELCGQTLSFRATLGDGRSQEFYDVAPSNWGFGQTFEANTNFL</sequence>
<dbReference type="SUPFAM" id="SSF50685">
    <property type="entry name" value="Barwin-like endoglucanases"/>
    <property type="match status" value="1"/>
</dbReference>
<dbReference type="GO" id="GO:0016020">
    <property type="term" value="C:membrane"/>
    <property type="evidence" value="ECO:0007669"/>
    <property type="project" value="UniProtKB-SubCell"/>
</dbReference>
<evidence type="ECO:0000313" key="11">
    <source>
        <dbReference type="Proteomes" id="UP000077202"/>
    </source>
</evidence>
<dbReference type="AlphaFoldDB" id="A0A176WJZ7"/>
<dbReference type="Proteomes" id="UP000077202">
    <property type="component" value="Unassembled WGS sequence"/>
</dbReference>
<reference evidence="10" key="1">
    <citation type="submission" date="2016-03" db="EMBL/GenBank/DDBJ databases">
        <title>Mechanisms controlling the formation of the plant cell surface in tip-growing cells are functionally conserved among land plants.</title>
        <authorList>
            <person name="Honkanen S."/>
            <person name="Jones V.A."/>
            <person name="Morieri G."/>
            <person name="Champion C."/>
            <person name="Hetherington A.J."/>
            <person name="Kelly S."/>
            <person name="Saint-Marcoux D."/>
            <person name="Proust H."/>
            <person name="Prescott H."/>
            <person name="Dolan L."/>
        </authorList>
    </citation>
    <scope>NUCLEOTIDE SEQUENCE [LARGE SCALE GENOMIC DNA]</scope>
    <source>
        <tissue evidence="10">Whole gametophyte</tissue>
    </source>
</reference>
<dbReference type="InterPro" id="IPR007117">
    <property type="entry name" value="Expansin_CBD"/>
</dbReference>
<keyword evidence="3 6" id="KW-0964">Secreted</keyword>
<comment type="subcellular location">
    <subcellularLocation>
        <location evidence="6">Secreted</location>
        <location evidence="6">Cell wall</location>
    </subcellularLocation>
    <subcellularLocation>
        <location evidence="6">Membrane</location>
        <topology evidence="6">Peripheral membrane protein</topology>
    </subcellularLocation>
</comment>
<evidence type="ECO:0000256" key="4">
    <source>
        <dbReference type="ARBA" id="ARBA00022729"/>
    </source>
</evidence>
<evidence type="ECO:0000256" key="5">
    <source>
        <dbReference type="ARBA" id="ARBA00023136"/>
    </source>
</evidence>
<dbReference type="EMBL" id="LVLJ01000808">
    <property type="protein sequence ID" value="OAE32516.1"/>
    <property type="molecule type" value="Genomic_DNA"/>
</dbReference>
<evidence type="ECO:0000259" key="8">
    <source>
        <dbReference type="PROSITE" id="PS50842"/>
    </source>
</evidence>
<gene>
    <name evidence="10" type="ORF">AXG93_3242s1380</name>
</gene>
<keyword evidence="4" id="KW-0732">Signal</keyword>
<keyword evidence="11" id="KW-1185">Reference proteome</keyword>
<dbReference type="InterPro" id="IPR036908">
    <property type="entry name" value="RlpA-like_sf"/>
</dbReference>
<feature type="domain" description="Expansin-like EG45" evidence="8">
    <location>
        <begin position="172"/>
        <end position="282"/>
    </location>
</feature>
<comment type="similarity">
    <text evidence="1 6">Belongs to the expansin family. Expansin A subfamily.</text>
</comment>
<evidence type="ECO:0000256" key="7">
    <source>
        <dbReference type="SAM" id="MobiDB-lite"/>
    </source>
</evidence>
<dbReference type="GO" id="GO:0009664">
    <property type="term" value="P:plant-type cell wall organization"/>
    <property type="evidence" value="ECO:0007669"/>
    <property type="project" value="InterPro"/>
</dbReference>
<dbReference type="InterPro" id="IPR009009">
    <property type="entry name" value="RlpA-like_DPBB"/>
</dbReference>
<keyword evidence="6" id="KW-0961">Cell wall biogenesis/degradation</keyword>
<evidence type="ECO:0000313" key="10">
    <source>
        <dbReference type="EMBL" id="OAE32516.1"/>
    </source>
</evidence>
<dbReference type="Pfam" id="PF03330">
    <property type="entry name" value="DPBB_1"/>
    <property type="match status" value="1"/>
</dbReference>
<proteinExistence type="inferred from homology"/>
<keyword evidence="2 6" id="KW-0134">Cell wall</keyword>
<dbReference type="InterPro" id="IPR002963">
    <property type="entry name" value="Expansin"/>
</dbReference>
<dbReference type="SUPFAM" id="SSF49590">
    <property type="entry name" value="PHL pollen allergen"/>
    <property type="match status" value="1"/>
</dbReference>
<feature type="compositionally biased region" description="Basic and acidic residues" evidence="7">
    <location>
        <begin position="54"/>
        <end position="63"/>
    </location>
</feature>
<dbReference type="SMART" id="SM00837">
    <property type="entry name" value="DPBB_1"/>
    <property type="match status" value="1"/>
</dbReference>
<dbReference type="Gene3D" id="2.40.40.10">
    <property type="entry name" value="RlpA-like domain"/>
    <property type="match status" value="1"/>
</dbReference>
<feature type="domain" description="Expansin-like CBD" evidence="9">
    <location>
        <begin position="292"/>
        <end position="373"/>
    </location>
</feature>
<dbReference type="InterPro" id="IPR007112">
    <property type="entry name" value="Expansin/allergen_DPBB_dom"/>
</dbReference>
<organism evidence="10 11">
    <name type="scientific">Marchantia polymorpha subsp. ruderalis</name>
    <dbReference type="NCBI Taxonomy" id="1480154"/>
    <lineage>
        <taxon>Eukaryota</taxon>
        <taxon>Viridiplantae</taxon>
        <taxon>Streptophyta</taxon>
        <taxon>Embryophyta</taxon>
        <taxon>Marchantiophyta</taxon>
        <taxon>Marchantiopsida</taxon>
        <taxon>Marchantiidae</taxon>
        <taxon>Marchantiales</taxon>
        <taxon>Marchantiaceae</taxon>
        <taxon>Marchantia</taxon>
    </lineage>
</organism>
<dbReference type="Pfam" id="PF01357">
    <property type="entry name" value="Expansin_C"/>
    <property type="match status" value="1"/>
</dbReference>
<feature type="region of interest" description="Disordered" evidence="7">
    <location>
        <begin position="43"/>
        <end position="70"/>
    </location>
</feature>
<dbReference type="Gene3D" id="2.60.40.760">
    <property type="entry name" value="Expansin, cellulose-binding-like domain"/>
    <property type="match status" value="1"/>
</dbReference>
<dbReference type="InterPro" id="IPR036749">
    <property type="entry name" value="Expansin_CBD_sf"/>
</dbReference>
<dbReference type="PANTHER" id="PTHR31867">
    <property type="entry name" value="EXPANSIN-A15"/>
    <property type="match status" value="1"/>
</dbReference>
<dbReference type="PRINTS" id="PR01225">
    <property type="entry name" value="EXPANSNFAMLY"/>
</dbReference>
<comment type="caution">
    <text evidence="10">The sequence shown here is derived from an EMBL/GenBank/DDBJ whole genome shotgun (WGS) entry which is preliminary data.</text>
</comment>
<accession>A0A176WJZ7</accession>
<dbReference type="GO" id="GO:0005576">
    <property type="term" value="C:extracellular region"/>
    <property type="evidence" value="ECO:0007669"/>
    <property type="project" value="InterPro"/>
</dbReference>
<evidence type="ECO:0000256" key="2">
    <source>
        <dbReference type="ARBA" id="ARBA00022512"/>
    </source>
</evidence>